<dbReference type="STRING" id="105785.A0A2J7R0B2"/>
<dbReference type="OrthoDB" id="10255632at2759"/>
<dbReference type="GO" id="GO:0006508">
    <property type="term" value="P:proteolysis"/>
    <property type="evidence" value="ECO:0007669"/>
    <property type="project" value="InterPro"/>
</dbReference>
<evidence type="ECO:0000259" key="5">
    <source>
        <dbReference type="PROSITE" id="PS51700"/>
    </source>
</evidence>
<name>A0A2J7R0B2_9NEOP</name>
<dbReference type="GO" id="GO:0005813">
    <property type="term" value="C:centrosome"/>
    <property type="evidence" value="ECO:0007669"/>
    <property type="project" value="TreeGrafter"/>
</dbReference>
<evidence type="ECO:0000313" key="7">
    <source>
        <dbReference type="Proteomes" id="UP000235965"/>
    </source>
</evidence>
<dbReference type="PROSITE" id="PS51700">
    <property type="entry name" value="SEPARIN"/>
    <property type="match status" value="1"/>
</dbReference>
<keyword evidence="4" id="KW-0159">Chromosome partition</keyword>
<dbReference type="InterPro" id="IPR030397">
    <property type="entry name" value="SEPARIN_core_dom"/>
</dbReference>
<organism evidence="6 7">
    <name type="scientific">Cryptotermes secundus</name>
    <dbReference type="NCBI Taxonomy" id="105785"/>
    <lineage>
        <taxon>Eukaryota</taxon>
        <taxon>Metazoa</taxon>
        <taxon>Ecdysozoa</taxon>
        <taxon>Arthropoda</taxon>
        <taxon>Hexapoda</taxon>
        <taxon>Insecta</taxon>
        <taxon>Pterygota</taxon>
        <taxon>Neoptera</taxon>
        <taxon>Polyneoptera</taxon>
        <taxon>Dictyoptera</taxon>
        <taxon>Blattodea</taxon>
        <taxon>Blattoidea</taxon>
        <taxon>Termitoidae</taxon>
        <taxon>Kalotermitidae</taxon>
        <taxon>Cryptotermitinae</taxon>
        <taxon>Cryptotermes</taxon>
    </lineage>
</organism>
<sequence>MSLEVENLRRRLEEQIEVLKHFPNGPSYRSIRKNLAKIYLESDKEIEGVFNLVESHAVSLRTRTHFRYNQARFSEKESNFGFDGSLVQHGGEYDSKGVPAMLERLYKLPEEWSLVQLTFAYDPSWRFAFSTHPFKRLNPPALHITRFECGKHARKHPPYCVTIPIKQKFRTLEAELRTIVDDHQNHLNWGRLTSEQYYRLKGILDMRMKNVVMRLQNDWLGHWISLLIGHYTEPQNEERVTSFVDQLLEQYVEGGDVSLHKTKHTVTTRSRRKMYFLAKASAFLLEWQLRRGVADCLEIPIAATKDIARQLSKLHDAVQLQTARRHPVILILDEELELFPWEMLNILQDHPVCRVPNLHMLYALYKAHERNISRGRFEVDASSGYYIVNPEQNLPRNEKRLRPFLTSRAPSWNGTFGVAPSSEQFRDVLQNYNIFIYAGHGSGSQFLQGDEIQKLNVQAVTFLFGCSSVTSKDLGGRIEPAGMWHFYHIASCPMVIGNLWAVTDAASDAITVHTLHNWLPRTQDMVIDEEQERMPLKPCYVKDPDAPELWRPNGYRWKHEPDLLSAIRRSHTANKHYMASAALAARGLPVVIRGQVDKDIPAKSLGSSQLFNKHLVIVWPSKISTKAVLHYSGCYQLPGFCCEVNWTQCTQILHSILDQSPIMAIAF</sequence>
<dbReference type="Proteomes" id="UP000235965">
    <property type="component" value="Unassembled WGS sequence"/>
</dbReference>
<dbReference type="AlphaFoldDB" id="A0A2J7R0B2"/>
<dbReference type="GO" id="GO:0005634">
    <property type="term" value="C:nucleus"/>
    <property type="evidence" value="ECO:0007669"/>
    <property type="project" value="InterPro"/>
</dbReference>
<gene>
    <name evidence="6" type="ORF">B7P43_G16723</name>
</gene>
<dbReference type="InterPro" id="IPR005314">
    <property type="entry name" value="Peptidase_C50"/>
</dbReference>
<evidence type="ECO:0000256" key="1">
    <source>
        <dbReference type="ARBA" id="ARBA00000451"/>
    </source>
</evidence>
<evidence type="ECO:0000313" key="6">
    <source>
        <dbReference type="EMBL" id="PNF34279.1"/>
    </source>
</evidence>
<dbReference type="PANTHER" id="PTHR12792:SF0">
    <property type="entry name" value="SEPARIN"/>
    <property type="match status" value="1"/>
</dbReference>
<dbReference type="FunCoup" id="A0A2J7R0B2">
    <property type="interactions" value="10"/>
</dbReference>
<accession>A0A2J7R0B2</accession>
<dbReference type="PANTHER" id="PTHR12792">
    <property type="entry name" value="EXTRA SPINDLE POLES 1-RELATED"/>
    <property type="match status" value="1"/>
</dbReference>
<dbReference type="InParanoid" id="A0A2J7R0B2"/>
<dbReference type="EC" id="3.4.22.49" evidence="2"/>
<proteinExistence type="predicted"/>
<evidence type="ECO:0000256" key="2">
    <source>
        <dbReference type="ARBA" id="ARBA00012489"/>
    </source>
</evidence>
<evidence type="ECO:0000256" key="4">
    <source>
        <dbReference type="ARBA" id="ARBA00022829"/>
    </source>
</evidence>
<evidence type="ECO:0000256" key="3">
    <source>
        <dbReference type="ARBA" id="ARBA00022801"/>
    </source>
</evidence>
<comment type="catalytic activity">
    <reaction evidence="1">
        <text>All bonds known to be hydrolyzed by this endopeptidase have arginine in P1 and an acidic residue in P4. P6 is often occupied by an acidic residue or by a hydroxy-amino-acid residue, the phosphorylation of which enhances cleavage.</text>
        <dbReference type="EC" id="3.4.22.49"/>
    </reaction>
</comment>
<dbReference type="Pfam" id="PF03568">
    <property type="entry name" value="Separin_C"/>
    <property type="match status" value="1"/>
</dbReference>
<keyword evidence="7" id="KW-1185">Reference proteome</keyword>
<reference evidence="6 7" key="1">
    <citation type="submission" date="2017-12" db="EMBL/GenBank/DDBJ databases">
        <title>Hemimetabolous genomes reveal molecular basis of termite eusociality.</title>
        <authorList>
            <person name="Harrison M.C."/>
            <person name="Jongepier E."/>
            <person name="Robertson H.M."/>
            <person name="Arning N."/>
            <person name="Bitard-Feildel T."/>
            <person name="Chao H."/>
            <person name="Childers C.P."/>
            <person name="Dinh H."/>
            <person name="Doddapaneni H."/>
            <person name="Dugan S."/>
            <person name="Gowin J."/>
            <person name="Greiner C."/>
            <person name="Han Y."/>
            <person name="Hu H."/>
            <person name="Hughes D.S.T."/>
            <person name="Huylmans A.-K."/>
            <person name="Kemena C."/>
            <person name="Kremer L.P.M."/>
            <person name="Lee S.L."/>
            <person name="Lopez-Ezquerra A."/>
            <person name="Mallet L."/>
            <person name="Monroy-Kuhn J.M."/>
            <person name="Moser A."/>
            <person name="Murali S.C."/>
            <person name="Muzny D.M."/>
            <person name="Otani S."/>
            <person name="Piulachs M.-D."/>
            <person name="Poelchau M."/>
            <person name="Qu J."/>
            <person name="Schaub F."/>
            <person name="Wada-Katsumata A."/>
            <person name="Worley K.C."/>
            <person name="Xie Q."/>
            <person name="Ylla G."/>
            <person name="Poulsen M."/>
            <person name="Gibbs R.A."/>
            <person name="Schal C."/>
            <person name="Richards S."/>
            <person name="Belles X."/>
            <person name="Korb J."/>
            <person name="Bornberg-Bauer E."/>
        </authorList>
    </citation>
    <scope>NUCLEOTIDE SEQUENCE [LARGE SCALE GENOMIC DNA]</scope>
    <source>
        <tissue evidence="6">Whole body</tissue>
    </source>
</reference>
<comment type="caution">
    <text evidence="6">The sequence shown here is derived from an EMBL/GenBank/DDBJ whole genome shotgun (WGS) entry which is preliminary data.</text>
</comment>
<dbReference type="GO" id="GO:0005737">
    <property type="term" value="C:cytoplasm"/>
    <property type="evidence" value="ECO:0007669"/>
    <property type="project" value="TreeGrafter"/>
</dbReference>
<dbReference type="GO" id="GO:0072686">
    <property type="term" value="C:mitotic spindle"/>
    <property type="evidence" value="ECO:0007669"/>
    <property type="project" value="TreeGrafter"/>
</dbReference>
<protein>
    <recommendedName>
        <fullName evidence="2">separase</fullName>
        <ecNumber evidence="2">3.4.22.49</ecNumber>
    </recommendedName>
</protein>
<feature type="domain" description="Peptidase C50" evidence="5">
    <location>
        <begin position="381"/>
        <end position="477"/>
    </location>
</feature>
<dbReference type="GO" id="GO:0051307">
    <property type="term" value="P:meiotic chromosome separation"/>
    <property type="evidence" value="ECO:0007669"/>
    <property type="project" value="TreeGrafter"/>
</dbReference>
<keyword evidence="3" id="KW-0378">Hydrolase</keyword>
<dbReference type="EMBL" id="NEVH01008263">
    <property type="protein sequence ID" value="PNF34279.1"/>
    <property type="molecule type" value="Genomic_DNA"/>
</dbReference>
<dbReference type="GO" id="GO:0004197">
    <property type="term" value="F:cysteine-type endopeptidase activity"/>
    <property type="evidence" value="ECO:0007669"/>
    <property type="project" value="InterPro"/>
</dbReference>